<evidence type="ECO:0000256" key="2">
    <source>
        <dbReference type="ARBA" id="ARBA00022692"/>
    </source>
</evidence>
<dbReference type="GO" id="GO:0016020">
    <property type="term" value="C:membrane"/>
    <property type="evidence" value="ECO:0007669"/>
    <property type="project" value="UniProtKB-SubCell"/>
</dbReference>
<evidence type="ECO:0000259" key="6">
    <source>
        <dbReference type="Pfam" id="PF04893"/>
    </source>
</evidence>
<feature type="transmembrane region" description="Helical" evidence="5">
    <location>
        <begin position="171"/>
        <end position="188"/>
    </location>
</feature>
<proteinExistence type="predicted"/>
<reference evidence="7" key="1">
    <citation type="submission" date="2020-12" db="EMBL/GenBank/DDBJ databases">
        <authorList>
            <person name="Rodrigo-Torres L."/>
            <person name="Arahal R. D."/>
            <person name="Lucena T."/>
        </authorList>
    </citation>
    <scope>NUCLEOTIDE SEQUENCE</scope>
    <source>
        <strain evidence="7">CECT 9390</strain>
    </source>
</reference>
<comment type="subcellular location">
    <subcellularLocation>
        <location evidence="1">Membrane</location>
        <topology evidence="1">Multi-pass membrane protein</topology>
    </subcellularLocation>
</comment>
<dbReference type="InterPro" id="IPR006977">
    <property type="entry name" value="Yip1_dom"/>
</dbReference>
<feature type="transmembrane region" description="Helical" evidence="5">
    <location>
        <begin position="16"/>
        <end position="37"/>
    </location>
</feature>
<evidence type="ECO:0000313" key="8">
    <source>
        <dbReference type="Proteomes" id="UP000662618"/>
    </source>
</evidence>
<evidence type="ECO:0000256" key="1">
    <source>
        <dbReference type="ARBA" id="ARBA00004141"/>
    </source>
</evidence>
<dbReference type="Pfam" id="PF04893">
    <property type="entry name" value="Yip1"/>
    <property type="match status" value="1"/>
</dbReference>
<dbReference type="EMBL" id="CAJIMS010000001">
    <property type="protein sequence ID" value="CAD7799639.1"/>
    <property type="molecule type" value="Genomic_DNA"/>
</dbReference>
<feature type="transmembrane region" description="Helical" evidence="5">
    <location>
        <begin position="89"/>
        <end position="112"/>
    </location>
</feature>
<accession>A0A9N8MEU9</accession>
<keyword evidence="2 5" id="KW-0812">Transmembrane</keyword>
<sequence length="189" mass="21699">MTWKTIFNPFSKFSELQLLILGIIFMVVNFLVCYHFGLQMDSIFHFGYINPDHSILQIIWVTLRSYLIGLIVLFILGKIYNRKTRFIDIINTVLISQIPGLVIVIIGEIPFVENALEYTVTNTKNLNNTTPVDLTILCFYIFINLLVAAYGMTLLYNGFKTATNIKNWKQIVLFAFVVIVTVTASQFLI</sequence>
<evidence type="ECO:0000313" key="7">
    <source>
        <dbReference type="EMBL" id="CAD7799639.1"/>
    </source>
</evidence>
<keyword evidence="3 5" id="KW-1133">Transmembrane helix</keyword>
<keyword evidence="4 5" id="KW-0472">Membrane</keyword>
<feature type="domain" description="Yip1" evidence="6">
    <location>
        <begin position="5"/>
        <end position="181"/>
    </location>
</feature>
<dbReference type="Proteomes" id="UP000662618">
    <property type="component" value="Unassembled WGS sequence"/>
</dbReference>
<feature type="transmembrane region" description="Helical" evidence="5">
    <location>
        <begin position="57"/>
        <end position="77"/>
    </location>
</feature>
<dbReference type="RefSeq" id="WP_162087037.1">
    <property type="nucleotide sequence ID" value="NZ_CAJIMS010000001.1"/>
</dbReference>
<evidence type="ECO:0000256" key="3">
    <source>
        <dbReference type="ARBA" id="ARBA00022989"/>
    </source>
</evidence>
<name>A0A9N8MEU9_9FLAO</name>
<dbReference type="AlphaFoldDB" id="A0A9N8MEU9"/>
<evidence type="ECO:0000256" key="5">
    <source>
        <dbReference type="SAM" id="Phobius"/>
    </source>
</evidence>
<organism evidence="7 8">
    <name type="scientific">Chryseobacterium aquaeductus</name>
    <dbReference type="NCBI Taxonomy" id="2675056"/>
    <lineage>
        <taxon>Bacteria</taxon>
        <taxon>Pseudomonadati</taxon>
        <taxon>Bacteroidota</taxon>
        <taxon>Flavobacteriia</taxon>
        <taxon>Flavobacteriales</taxon>
        <taxon>Weeksellaceae</taxon>
        <taxon>Chryseobacterium group</taxon>
        <taxon>Chryseobacterium</taxon>
    </lineage>
</organism>
<feature type="transmembrane region" description="Helical" evidence="5">
    <location>
        <begin position="132"/>
        <end position="159"/>
    </location>
</feature>
<comment type="caution">
    <text evidence="7">The sequence shown here is derived from an EMBL/GenBank/DDBJ whole genome shotgun (WGS) entry which is preliminary data.</text>
</comment>
<keyword evidence="8" id="KW-1185">Reference proteome</keyword>
<gene>
    <name evidence="7" type="ORF">CHRY9390_00515</name>
</gene>
<protein>
    <recommendedName>
        <fullName evidence="6">Yip1 domain-containing protein</fullName>
    </recommendedName>
</protein>
<evidence type="ECO:0000256" key="4">
    <source>
        <dbReference type="ARBA" id="ARBA00023136"/>
    </source>
</evidence>